<evidence type="ECO:0000313" key="1">
    <source>
        <dbReference type="EMBL" id="KAG2193899.1"/>
    </source>
</evidence>
<keyword evidence="2" id="KW-1185">Reference proteome</keyword>
<name>A0A8H7UX62_9FUNG</name>
<sequence>MTRLQKITYILPPHYAFFVPTDWDFEIRKEIIRPLFEEAGQMAKSDHGKKLLFFTQLETTFQYLQAQDPSTDLTIQTPIVNGQRLVMYGLKFAGDNLSVRLDLFSAEYPNLQSLGTHYTAKNHQINVSLASNVEEGIENCLKVRAFNLEDKKYRKLLSEMIKQYQENRFISSTSDQKLSQPIHSSTFYLESQRHKKRASRPRLLLKKDKRMKMLSRIGKPVPNCTTSAHYIKFISEVLNATDKIGNIKGYFFVMDNCSCIHKNKYIQREISSENFWSLVKGKIKRVFFTVGETMVFIINAACKDTHLNDLYAFYDHSKRQIIECCKK</sequence>
<dbReference type="GO" id="GO:0003676">
    <property type="term" value="F:nucleic acid binding"/>
    <property type="evidence" value="ECO:0007669"/>
    <property type="project" value="InterPro"/>
</dbReference>
<protein>
    <submittedName>
        <fullName evidence="1">Uncharacterized protein</fullName>
    </submittedName>
</protein>
<dbReference type="InterPro" id="IPR036397">
    <property type="entry name" value="RNaseH_sf"/>
</dbReference>
<dbReference type="Gene3D" id="3.30.420.10">
    <property type="entry name" value="Ribonuclease H-like superfamily/Ribonuclease H"/>
    <property type="match status" value="1"/>
</dbReference>
<reference evidence="1" key="1">
    <citation type="submission" date="2020-12" db="EMBL/GenBank/DDBJ databases">
        <title>Metabolic potential, ecology and presence of endohyphal bacteria is reflected in genomic diversity of Mucoromycotina.</title>
        <authorList>
            <person name="Muszewska A."/>
            <person name="Okrasinska A."/>
            <person name="Steczkiewicz K."/>
            <person name="Drgas O."/>
            <person name="Orlowska M."/>
            <person name="Perlinska-Lenart U."/>
            <person name="Aleksandrzak-Piekarczyk T."/>
            <person name="Szatraj K."/>
            <person name="Zielenkiewicz U."/>
            <person name="Pilsyk S."/>
            <person name="Malc E."/>
            <person name="Mieczkowski P."/>
            <person name="Kruszewska J.S."/>
            <person name="Biernat P."/>
            <person name="Pawlowska J."/>
        </authorList>
    </citation>
    <scope>NUCLEOTIDE SEQUENCE</scope>
    <source>
        <strain evidence="1">WA0000017839</strain>
    </source>
</reference>
<evidence type="ECO:0000313" key="2">
    <source>
        <dbReference type="Proteomes" id="UP000603453"/>
    </source>
</evidence>
<accession>A0A8H7UX62</accession>
<gene>
    <name evidence="1" type="ORF">INT47_004147</name>
</gene>
<dbReference type="Proteomes" id="UP000603453">
    <property type="component" value="Unassembled WGS sequence"/>
</dbReference>
<dbReference type="EMBL" id="JAEPRD010000212">
    <property type="protein sequence ID" value="KAG2193899.1"/>
    <property type="molecule type" value="Genomic_DNA"/>
</dbReference>
<organism evidence="1 2">
    <name type="scientific">Mucor saturninus</name>
    <dbReference type="NCBI Taxonomy" id="64648"/>
    <lineage>
        <taxon>Eukaryota</taxon>
        <taxon>Fungi</taxon>
        <taxon>Fungi incertae sedis</taxon>
        <taxon>Mucoromycota</taxon>
        <taxon>Mucoromycotina</taxon>
        <taxon>Mucoromycetes</taxon>
        <taxon>Mucorales</taxon>
        <taxon>Mucorineae</taxon>
        <taxon>Mucoraceae</taxon>
        <taxon>Mucor</taxon>
    </lineage>
</organism>
<dbReference type="AlphaFoldDB" id="A0A8H7UX62"/>
<proteinExistence type="predicted"/>
<dbReference type="OrthoDB" id="2290243at2759"/>
<comment type="caution">
    <text evidence="1">The sequence shown here is derived from an EMBL/GenBank/DDBJ whole genome shotgun (WGS) entry which is preliminary data.</text>
</comment>